<dbReference type="Gene3D" id="3.40.50.720">
    <property type="entry name" value="NAD(P)-binding Rossmann-like Domain"/>
    <property type="match status" value="1"/>
</dbReference>
<evidence type="ECO:0000256" key="2">
    <source>
        <dbReference type="ARBA" id="ARBA00023002"/>
    </source>
</evidence>
<accession>A0A377TCL7</accession>
<gene>
    <name evidence="3" type="ORF">NCTC12157_05172</name>
</gene>
<evidence type="ECO:0000256" key="1">
    <source>
        <dbReference type="ARBA" id="ARBA00022857"/>
    </source>
</evidence>
<dbReference type="InterPro" id="IPR051609">
    <property type="entry name" value="NmrA/Isoflavone_reductase-like"/>
</dbReference>
<dbReference type="InterPro" id="IPR036291">
    <property type="entry name" value="NAD(P)-bd_dom_sf"/>
</dbReference>
<dbReference type="GO" id="GO:0016491">
    <property type="term" value="F:oxidoreductase activity"/>
    <property type="evidence" value="ECO:0007669"/>
    <property type="project" value="UniProtKB-KW"/>
</dbReference>
<evidence type="ECO:0000313" key="4">
    <source>
        <dbReference type="Proteomes" id="UP000254304"/>
    </source>
</evidence>
<protein>
    <recommendedName>
        <fullName evidence="5">NmrA-like family</fullName>
    </recommendedName>
</protein>
<name>A0A377TCL7_9GAMM</name>
<keyword evidence="2" id="KW-0560">Oxidoreductase</keyword>
<organism evidence="3 4">
    <name type="scientific">Ewingella americana</name>
    <dbReference type="NCBI Taxonomy" id="41202"/>
    <lineage>
        <taxon>Bacteria</taxon>
        <taxon>Pseudomonadati</taxon>
        <taxon>Pseudomonadota</taxon>
        <taxon>Gammaproteobacteria</taxon>
        <taxon>Enterobacterales</taxon>
        <taxon>Yersiniaceae</taxon>
        <taxon>Ewingella</taxon>
    </lineage>
</organism>
<dbReference type="EMBL" id="UGGO01000002">
    <property type="protein sequence ID" value="STS10573.1"/>
    <property type="molecule type" value="Genomic_DNA"/>
</dbReference>
<dbReference type="PANTHER" id="PTHR47706:SF6">
    <property type="entry name" value="NMRA-LIKE FAMILY PROTEIN (AFU_ORTHOLOGUE AFUA_6G00280)"/>
    <property type="match status" value="1"/>
</dbReference>
<proteinExistence type="predicted"/>
<reference evidence="3 4" key="1">
    <citation type="submission" date="2018-06" db="EMBL/GenBank/DDBJ databases">
        <authorList>
            <consortium name="Pathogen Informatics"/>
            <person name="Doyle S."/>
        </authorList>
    </citation>
    <scope>NUCLEOTIDE SEQUENCE [LARGE SCALE GENOMIC DNA]</scope>
    <source>
        <strain evidence="3 4">NCTC12157</strain>
    </source>
</reference>
<evidence type="ECO:0008006" key="5">
    <source>
        <dbReference type="Google" id="ProtNLM"/>
    </source>
</evidence>
<dbReference type="Proteomes" id="UP000254304">
    <property type="component" value="Unassembled WGS sequence"/>
</dbReference>
<keyword evidence="1" id="KW-0521">NADP</keyword>
<sequence>MVWWISPAVKCARWADAHFALTLTTPEDIGLLTAAIFFHQPTLANQVVYIAGDTVTYRQITEILSEHYGREFVLQVEEIASLRAKTQATPEDVSAAYSLAFARADGVSWDKAQTFNARHGIVVTDVKGWLAQNKPCA</sequence>
<dbReference type="AlphaFoldDB" id="A0A377TCL7"/>
<evidence type="ECO:0000313" key="3">
    <source>
        <dbReference type="EMBL" id="STS10573.1"/>
    </source>
</evidence>
<dbReference type="PANTHER" id="PTHR47706">
    <property type="entry name" value="NMRA-LIKE FAMILY PROTEIN"/>
    <property type="match status" value="1"/>
</dbReference>
<dbReference type="SUPFAM" id="SSF51735">
    <property type="entry name" value="NAD(P)-binding Rossmann-fold domains"/>
    <property type="match status" value="1"/>
</dbReference>